<comment type="caution">
    <text evidence="3">The sequence shown here is derived from an EMBL/GenBank/DDBJ whole genome shotgun (WGS) entry which is preliminary data.</text>
</comment>
<dbReference type="PANTHER" id="PTHR48081">
    <property type="entry name" value="AB HYDROLASE SUPERFAMILY PROTEIN C4A8.06C"/>
    <property type="match status" value="1"/>
</dbReference>
<dbReference type="Proteomes" id="UP000294558">
    <property type="component" value="Unassembled WGS sequence"/>
</dbReference>
<dbReference type="InterPro" id="IPR050300">
    <property type="entry name" value="GDXG_lipolytic_enzyme"/>
</dbReference>
<gene>
    <name evidence="3" type="ORF">BDK89_2811</name>
</gene>
<dbReference type="PANTHER" id="PTHR48081:SF6">
    <property type="entry name" value="PEPTIDASE S9 PROLYL OLIGOPEPTIDASE CATALYTIC DOMAIN-CONTAINING PROTEIN"/>
    <property type="match status" value="1"/>
</dbReference>
<keyword evidence="1" id="KW-0378">Hydrolase</keyword>
<reference evidence="3 4" key="1">
    <citation type="submission" date="2019-03" db="EMBL/GenBank/DDBJ databases">
        <title>Sequencing the genomes of 1000 actinobacteria strains.</title>
        <authorList>
            <person name="Klenk H.-P."/>
        </authorList>
    </citation>
    <scope>NUCLEOTIDE SEQUENCE [LARGE SCALE GENOMIC DNA]</scope>
    <source>
        <strain evidence="3 4">DSM 18936</strain>
    </source>
</reference>
<keyword evidence="4" id="KW-1185">Reference proteome</keyword>
<feature type="domain" description="Dienelactone hydrolase" evidence="2">
    <location>
        <begin position="117"/>
        <end position="251"/>
    </location>
</feature>
<evidence type="ECO:0000256" key="1">
    <source>
        <dbReference type="ARBA" id="ARBA00022801"/>
    </source>
</evidence>
<dbReference type="EMBL" id="SOAU01000001">
    <property type="protein sequence ID" value="TDT17203.1"/>
    <property type="molecule type" value="Genomic_DNA"/>
</dbReference>
<accession>A0A4R7I3P6</accession>
<dbReference type="SUPFAM" id="SSF53474">
    <property type="entry name" value="alpha/beta-Hydrolases"/>
    <property type="match status" value="1"/>
</dbReference>
<dbReference type="OrthoDB" id="9794725at2"/>
<sequence length="272" mass="28983">MTKREPEQLYTGAAPGSERWEHHRSAYHSPLFDNPVVTNVVHPTITPVVPDAPNGTAIVIAPGGGFHALSIESEGFEVADWLAARGVTAFVLEYRLVPCGDDAVADLVTKMASDLDGVFDEMNEIAPLAAADASAAVRWVREHASEFGVRPDRVGFIGFSAGGNVTMRVAYADDAGARPDFVAPIYASVRGYELAEPPAGSGPMFVVAATDDSLGLADDSVAIYDRWRRAGIATELHMYASGGHGFGMKHQGLPSDSWIDRFGDWLAANGLL</sequence>
<protein>
    <submittedName>
        <fullName evidence="3">Acetyl esterase/lipase</fullName>
    </submittedName>
</protein>
<dbReference type="Gene3D" id="3.40.50.1820">
    <property type="entry name" value="alpha/beta hydrolase"/>
    <property type="match status" value="1"/>
</dbReference>
<dbReference type="Pfam" id="PF01738">
    <property type="entry name" value="DLH"/>
    <property type="match status" value="1"/>
</dbReference>
<evidence type="ECO:0000313" key="3">
    <source>
        <dbReference type="EMBL" id="TDT17203.1"/>
    </source>
</evidence>
<evidence type="ECO:0000259" key="2">
    <source>
        <dbReference type="Pfam" id="PF01738"/>
    </source>
</evidence>
<dbReference type="InterPro" id="IPR002925">
    <property type="entry name" value="Dienelactn_hydro"/>
</dbReference>
<proteinExistence type="predicted"/>
<organism evidence="3 4">
    <name type="scientific">Ilumatobacter fluminis</name>
    <dbReference type="NCBI Taxonomy" id="467091"/>
    <lineage>
        <taxon>Bacteria</taxon>
        <taxon>Bacillati</taxon>
        <taxon>Actinomycetota</taxon>
        <taxon>Acidimicrobiia</taxon>
        <taxon>Acidimicrobiales</taxon>
        <taxon>Ilumatobacteraceae</taxon>
        <taxon>Ilumatobacter</taxon>
    </lineage>
</organism>
<dbReference type="RefSeq" id="WP_133869504.1">
    <property type="nucleotide sequence ID" value="NZ_SOAU01000001.1"/>
</dbReference>
<evidence type="ECO:0000313" key="4">
    <source>
        <dbReference type="Proteomes" id="UP000294558"/>
    </source>
</evidence>
<dbReference type="InterPro" id="IPR029058">
    <property type="entry name" value="AB_hydrolase_fold"/>
</dbReference>
<name>A0A4R7I3P6_9ACTN</name>
<dbReference type="AlphaFoldDB" id="A0A4R7I3P6"/>
<dbReference type="GO" id="GO:0016787">
    <property type="term" value="F:hydrolase activity"/>
    <property type="evidence" value="ECO:0007669"/>
    <property type="project" value="UniProtKB-KW"/>
</dbReference>